<comment type="caution">
    <text evidence="1">The sequence shown here is derived from an EMBL/GenBank/DDBJ whole genome shotgun (WGS) entry which is preliminary data.</text>
</comment>
<reference evidence="1 2" key="1">
    <citation type="journal article" date="2020" name="Cell">
        <title>Large-Scale Comparative Analyses of Tick Genomes Elucidate Their Genetic Diversity and Vector Capacities.</title>
        <authorList>
            <consortium name="Tick Genome and Microbiome Consortium (TIGMIC)"/>
            <person name="Jia N."/>
            <person name="Wang J."/>
            <person name="Shi W."/>
            <person name="Du L."/>
            <person name="Sun Y."/>
            <person name="Zhan W."/>
            <person name="Jiang J.F."/>
            <person name="Wang Q."/>
            <person name="Zhang B."/>
            <person name="Ji P."/>
            <person name="Bell-Sakyi L."/>
            <person name="Cui X.M."/>
            <person name="Yuan T.T."/>
            <person name="Jiang B.G."/>
            <person name="Yang W.F."/>
            <person name="Lam T.T."/>
            <person name="Chang Q.C."/>
            <person name="Ding S.J."/>
            <person name="Wang X.J."/>
            <person name="Zhu J.G."/>
            <person name="Ruan X.D."/>
            <person name="Zhao L."/>
            <person name="Wei J.T."/>
            <person name="Ye R.Z."/>
            <person name="Que T.C."/>
            <person name="Du C.H."/>
            <person name="Zhou Y.H."/>
            <person name="Cheng J.X."/>
            <person name="Dai P.F."/>
            <person name="Guo W.B."/>
            <person name="Han X.H."/>
            <person name="Huang E.J."/>
            <person name="Li L.F."/>
            <person name="Wei W."/>
            <person name="Gao Y.C."/>
            <person name="Liu J.Z."/>
            <person name="Shao H.Z."/>
            <person name="Wang X."/>
            <person name="Wang C.C."/>
            <person name="Yang T.C."/>
            <person name="Huo Q.B."/>
            <person name="Li W."/>
            <person name="Chen H.Y."/>
            <person name="Chen S.E."/>
            <person name="Zhou L.G."/>
            <person name="Ni X.B."/>
            <person name="Tian J.H."/>
            <person name="Sheng Y."/>
            <person name="Liu T."/>
            <person name="Pan Y.S."/>
            <person name="Xia L.Y."/>
            <person name="Li J."/>
            <person name="Zhao F."/>
            <person name="Cao W.C."/>
        </authorList>
    </citation>
    <scope>NUCLEOTIDE SEQUENCE [LARGE SCALE GENOMIC DNA]</scope>
    <source>
        <strain evidence="1">Iper-2018</strain>
    </source>
</reference>
<keyword evidence="2" id="KW-1185">Reference proteome</keyword>
<dbReference type="EMBL" id="JABSTQ010009624">
    <property type="protein sequence ID" value="KAG0427434.1"/>
    <property type="molecule type" value="Genomic_DNA"/>
</dbReference>
<gene>
    <name evidence="1" type="ORF">HPB47_025489</name>
</gene>
<accession>A0AC60Q198</accession>
<organism evidence="1 2">
    <name type="scientific">Ixodes persulcatus</name>
    <name type="common">Taiga tick</name>
    <dbReference type="NCBI Taxonomy" id="34615"/>
    <lineage>
        <taxon>Eukaryota</taxon>
        <taxon>Metazoa</taxon>
        <taxon>Ecdysozoa</taxon>
        <taxon>Arthropoda</taxon>
        <taxon>Chelicerata</taxon>
        <taxon>Arachnida</taxon>
        <taxon>Acari</taxon>
        <taxon>Parasitiformes</taxon>
        <taxon>Ixodida</taxon>
        <taxon>Ixodoidea</taxon>
        <taxon>Ixodidae</taxon>
        <taxon>Ixodinae</taxon>
        <taxon>Ixodes</taxon>
    </lineage>
</organism>
<protein>
    <submittedName>
        <fullName evidence="1">Uncharacterized protein</fullName>
    </submittedName>
</protein>
<evidence type="ECO:0000313" key="2">
    <source>
        <dbReference type="Proteomes" id="UP000805193"/>
    </source>
</evidence>
<proteinExistence type="predicted"/>
<dbReference type="Proteomes" id="UP000805193">
    <property type="component" value="Unassembled WGS sequence"/>
</dbReference>
<name>A0AC60Q198_IXOPE</name>
<evidence type="ECO:0000313" key="1">
    <source>
        <dbReference type="EMBL" id="KAG0427434.1"/>
    </source>
</evidence>
<sequence>MAEKGSWSPLVDATPPMGGVHLLVTVHHHGWPVAVPSVSRFFLEVGEGLGKVWFIKIGKFQSLVGTVILSEEVVAHC</sequence>